<proteinExistence type="predicted"/>
<comment type="caution">
    <text evidence="2">The sequence shown here is derived from an EMBL/GenBank/DDBJ whole genome shotgun (WGS) entry which is preliminary data.</text>
</comment>
<dbReference type="AlphaFoldDB" id="A0A8J2K0A6"/>
<organism evidence="2 3">
    <name type="scientific">Allacma fusca</name>
    <dbReference type="NCBI Taxonomy" id="39272"/>
    <lineage>
        <taxon>Eukaryota</taxon>
        <taxon>Metazoa</taxon>
        <taxon>Ecdysozoa</taxon>
        <taxon>Arthropoda</taxon>
        <taxon>Hexapoda</taxon>
        <taxon>Collembola</taxon>
        <taxon>Symphypleona</taxon>
        <taxon>Sminthuridae</taxon>
        <taxon>Allacma</taxon>
    </lineage>
</organism>
<name>A0A8J2K0A6_9HEXA</name>
<sequence>SAETIQSLNPWVKIPEDWKNSYPDEGTTSSENFFQPSSAESRSYHQGSASVAEARQRGIDPEHANEPYFDHAMMTNLSEQLGNHAFLRCRVKNLGDRTSNTMNDVLMECVPNEEFMGEAALAPCDEREKIRLRYAPVNRGCKEGD</sequence>
<reference evidence="2" key="1">
    <citation type="submission" date="2021-06" db="EMBL/GenBank/DDBJ databases">
        <authorList>
            <person name="Hodson N. C."/>
            <person name="Mongue J. A."/>
            <person name="Jaron S. K."/>
        </authorList>
    </citation>
    <scope>NUCLEOTIDE SEQUENCE</scope>
</reference>
<evidence type="ECO:0000313" key="2">
    <source>
        <dbReference type="EMBL" id="CAG7730320.1"/>
    </source>
</evidence>
<accession>A0A8J2K0A6</accession>
<dbReference type="Proteomes" id="UP000708208">
    <property type="component" value="Unassembled WGS sequence"/>
</dbReference>
<feature type="non-terminal residue" evidence="2">
    <location>
        <position position="1"/>
    </location>
</feature>
<feature type="compositionally biased region" description="Basic and acidic residues" evidence="1">
    <location>
        <begin position="54"/>
        <end position="65"/>
    </location>
</feature>
<evidence type="ECO:0000256" key="1">
    <source>
        <dbReference type="SAM" id="MobiDB-lite"/>
    </source>
</evidence>
<feature type="compositionally biased region" description="Polar residues" evidence="1">
    <location>
        <begin position="26"/>
        <end position="49"/>
    </location>
</feature>
<evidence type="ECO:0000313" key="3">
    <source>
        <dbReference type="Proteomes" id="UP000708208"/>
    </source>
</evidence>
<protein>
    <submittedName>
        <fullName evidence="2">Uncharacterized protein</fullName>
    </submittedName>
</protein>
<dbReference type="OrthoDB" id="6365338at2759"/>
<gene>
    <name evidence="2" type="ORF">AFUS01_LOCUS18974</name>
</gene>
<feature type="region of interest" description="Disordered" evidence="1">
    <location>
        <begin position="15"/>
        <end position="65"/>
    </location>
</feature>
<keyword evidence="3" id="KW-1185">Reference proteome</keyword>
<dbReference type="EMBL" id="CAJVCH010192537">
    <property type="protein sequence ID" value="CAG7730320.1"/>
    <property type="molecule type" value="Genomic_DNA"/>
</dbReference>